<dbReference type="GO" id="GO:0016052">
    <property type="term" value="P:carbohydrate catabolic process"/>
    <property type="evidence" value="ECO:0007669"/>
    <property type="project" value="InterPro"/>
</dbReference>
<organism evidence="3 4">
    <name type="scientific">Halalkalibaculum roseum</name>
    <dbReference type="NCBI Taxonomy" id="2709311"/>
    <lineage>
        <taxon>Bacteria</taxon>
        <taxon>Pseudomonadati</taxon>
        <taxon>Balneolota</taxon>
        <taxon>Balneolia</taxon>
        <taxon>Balneolales</taxon>
        <taxon>Balneolaceae</taxon>
        <taxon>Halalkalibaculum</taxon>
    </lineage>
</organism>
<feature type="domain" description="Carbohydrate-binding" evidence="2">
    <location>
        <begin position="55"/>
        <end position="191"/>
    </location>
</feature>
<gene>
    <name evidence="3" type="ORF">G3570_00935</name>
</gene>
<sequence length="756" mass="86437">MKLDTVSKLIFSVLLLFNYSPQVSHAQTGNQGANPAQVEAKFIQKDFKISADLENPAWQQASSVYITHQIEPNDEAPAKVQTEVKVLYSKDNLYIGFICDDPDPEAIRANISDRDNGFQDDFVGVFIDPFNNNQQAYELFVNPLGIQMDGMRSGNNEDMNFDLLWYSDGQVTDSGYRTVMKIPFKSLNFPQQDIHNWSIQFLRNYPRNIRYQFAWTDVELSNPCLICQNGVMTGIKGVKNSRTVELLPYAMSFQESTIRDASDPQSGLDHGPLDGRIGGSVFYAPTSMTSLNAVFNPDFSQVETDAAQISANETFALFFPEKRPFFLKEAELFSTEENLFYSRTINRPLAAGKFTRQTGNYTIAFLSAYDRNAPFIVPGRYRSSFIRSEVDAYNNILRGKYNFGSESFIGGLITTRNQDSGSNYTGSIDWNLLLRDNYYFSGQLAYTATRELDDTGIFDSQRTFGRGSYDAAFNGEQYGGSLVSAAFYREAKYYDFSFEYKSYSPTFQTQTGFINQTDRRQYEASQSISYYPNTTFLSRGTFSVSGTWRYDFGGQFQERYIFTRLSNNLGGQTNLSLSFLPVNDERFRGEFFTGMNRVMVDVSTDPLNALSLSGHIDFGKYVNRRDNPTLGEGYNISGNATIKPTPRLEMDFSYNYSTLSSVDGSENYFSGDIYRFNGNYNFSKNLFTRLIVQYDSFGEQLQIYPLLYYKANPFTKFYIGMTDYLNYYDQQGINGYRGFKQTDRQFFVKFQYLIRS</sequence>
<name>A0A6M1SQU2_9BACT</name>
<protein>
    <submittedName>
        <fullName evidence="3">Carbohydrate binding family 9 domain-containing protein</fullName>
    </submittedName>
</protein>
<dbReference type="Proteomes" id="UP000473278">
    <property type="component" value="Unassembled WGS sequence"/>
</dbReference>
<proteinExistence type="predicted"/>
<evidence type="ECO:0000259" key="2">
    <source>
        <dbReference type="Pfam" id="PF06452"/>
    </source>
</evidence>
<dbReference type="EMBL" id="JAALLT010000001">
    <property type="protein sequence ID" value="NGP75180.1"/>
    <property type="molecule type" value="Genomic_DNA"/>
</dbReference>
<dbReference type="CDD" id="cd09618">
    <property type="entry name" value="CBM9_like_2"/>
    <property type="match status" value="1"/>
</dbReference>
<dbReference type="SUPFAM" id="SSF49344">
    <property type="entry name" value="CBD9-like"/>
    <property type="match status" value="1"/>
</dbReference>
<keyword evidence="4" id="KW-1185">Reference proteome</keyword>
<dbReference type="GO" id="GO:0004553">
    <property type="term" value="F:hydrolase activity, hydrolyzing O-glycosyl compounds"/>
    <property type="evidence" value="ECO:0007669"/>
    <property type="project" value="InterPro"/>
</dbReference>
<dbReference type="RefSeq" id="WP_165138258.1">
    <property type="nucleotide sequence ID" value="NZ_JAALLT010000001.1"/>
</dbReference>
<accession>A0A6M1SQU2</accession>
<dbReference type="InterPro" id="IPR010502">
    <property type="entry name" value="Carb-bd_dom_fam9"/>
</dbReference>
<feature type="chain" id="PRO_5026876525" evidence="1">
    <location>
        <begin position="27"/>
        <end position="756"/>
    </location>
</feature>
<reference evidence="3 4" key="1">
    <citation type="submission" date="2020-02" db="EMBL/GenBank/DDBJ databases">
        <title>Balneolaceae bacterium YR4-1, complete genome.</title>
        <authorList>
            <person name="Li Y."/>
            <person name="Wu S."/>
        </authorList>
    </citation>
    <scope>NUCLEOTIDE SEQUENCE [LARGE SCALE GENOMIC DNA]</scope>
    <source>
        <strain evidence="3 4">YR4-1</strain>
    </source>
</reference>
<evidence type="ECO:0000313" key="3">
    <source>
        <dbReference type="EMBL" id="NGP75180.1"/>
    </source>
</evidence>
<dbReference type="Pfam" id="PF06452">
    <property type="entry name" value="CBM9_1"/>
    <property type="match status" value="1"/>
</dbReference>
<evidence type="ECO:0000256" key="1">
    <source>
        <dbReference type="SAM" id="SignalP"/>
    </source>
</evidence>
<evidence type="ECO:0000313" key="4">
    <source>
        <dbReference type="Proteomes" id="UP000473278"/>
    </source>
</evidence>
<comment type="caution">
    <text evidence="3">The sequence shown here is derived from an EMBL/GenBank/DDBJ whole genome shotgun (WGS) entry which is preliminary data.</text>
</comment>
<keyword evidence="1" id="KW-0732">Signal</keyword>
<dbReference type="GO" id="GO:0030246">
    <property type="term" value="F:carbohydrate binding"/>
    <property type="evidence" value="ECO:0007669"/>
    <property type="project" value="InterPro"/>
</dbReference>
<feature type="signal peptide" evidence="1">
    <location>
        <begin position="1"/>
        <end position="26"/>
    </location>
</feature>
<dbReference type="Gene3D" id="2.60.40.1190">
    <property type="match status" value="1"/>
</dbReference>
<dbReference type="AlphaFoldDB" id="A0A6M1SQU2"/>